<dbReference type="RefSeq" id="WP_148770847.1">
    <property type="nucleotide sequence ID" value="NZ_VSSS01000008.1"/>
</dbReference>
<accession>A0A5D3KRK2</accession>
<reference evidence="1 2" key="1">
    <citation type="submission" date="2019-08" db="EMBL/GenBank/DDBJ databases">
        <title>Bradyrhizobium hipponensis sp. nov., a rhizobium isolated from a Lupinus angustifolius root nodule in Tunisia.</title>
        <authorList>
            <person name="Off K."/>
            <person name="Rejili M."/>
            <person name="Mars M."/>
            <person name="Brachmann A."/>
            <person name="Marin M."/>
        </authorList>
    </citation>
    <scope>NUCLEOTIDE SEQUENCE [LARGE SCALE GENOMIC DNA]</scope>
    <source>
        <strain evidence="1 2">CTAW71</strain>
    </source>
</reference>
<keyword evidence="2" id="KW-1185">Reference proteome</keyword>
<protein>
    <submittedName>
        <fullName evidence="1">Uncharacterized protein</fullName>
    </submittedName>
</protein>
<comment type="caution">
    <text evidence="1">The sequence shown here is derived from an EMBL/GenBank/DDBJ whole genome shotgun (WGS) entry which is preliminary data.</text>
</comment>
<gene>
    <name evidence="1" type="ORF">FXB40_03705</name>
</gene>
<dbReference type="OrthoDB" id="8240731at2"/>
<dbReference type="AlphaFoldDB" id="A0A5D3KRK2"/>
<dbReference type="Proteomes" id="UP000324758">
    <property type="component" value="Unassembled WGS sequence"/>
</dbReference>
<dbReference type="EMBL" id="VSSS01000008">
    <property type="protein sequence ID" value="TYL99219.1"/>
    <property type="molecule type" value="Genomic_DNA"/>
</dbReference>
<sequence length="113" mass="12476">MGQKSEPPGFDQVYVLGLDHRGHPRGARFSVLRDSIVSAAMDMNCRILIRQPADVTALAGKLPLGYVHGTGKTVRLLIPRIGYDLYRQILEAARTARIHEETRIAAAISMTVH</sequence>
<organism evidence="1 2">
    <name type="scientific">Bradyrhizobium rifense</name>
    <dbReference type="NCBI Taxonomy" id="515499"/>
    <lineage>
        <taxon>Bacteria</taxon>
        <taxon>Pseudomonadati</taxon>
        <taxon>Pseudomonadota</taxon>
        <taxon>Alphaproteobacteria</taxon>
        <taxon>Hyphomicrobiales</taxon>
        <taxon>Nitrobacteraceae</taxon>
        <taxon>Bradyrhizobium</taxon>
    </lineage>
</organism>
<evidence type="ECO:0000313" key="2">
    <source>
        <dbReference type="Proteomes" id="UP000324758"/>
    </source>
</evidence>
<evidence type="ECO:0000313" key="1">
    <source>
        <dbReference type="EMBL" id="TYL99219.1"/>
    </source>
</evidence>
<proteinExistence type="predicted"/>
<name>A0A5D3KRK2_9BRAD</name>